<accession>A0A1K2ER47</accession>
<dbReference type="OrthoDB" id="4233882at2"/>
<dbReference type="EMBL" id="FPJO01000021">
    <property type="protein sequence ID" value="SFY37269.1"/>
    <property type="molecule type" value="Genomic_DNA"/>
</dbReference>
<dbReference type="Proteomes" id="UP000181909">
    <property type="component" value="Unassembled WGS sequence"/>
</dbReference>
<evidence type="ECO:0000313" key="2">
    <source>
        <dbReference type="Proteomes" id="UP000181909"/>
    </source>
</evidence>
<name>A0A1K2ER47_STRAR</name>
<gene>
    <name evidence="1" type="ORF">SAMN02787144_102119</name>
</gene>
<proteinExistence type="predicted"/>
<reference evidence="1 2" key="1">
    <citation type="submission" date="2016-11" db="EMBL/GenBank/DDBJ databases">
        <authorList>
            <person name="Jaros S."/>
            <person name="Januszkiewicz K."/>
            <person name="Wedrychowicz H."/>
        </authorList>
    </citation>
    <scope>NUCLEOTIDE SEQUENCE [LARGE SCALE GENOMIC DNA]</scope>
    <source>
        <strain evidence="1 2">OK807</strain>
    </source>
</reference>
<organism evidence="1 2">
    <name type="scientific">Streptomyces atratus</name>
    <dbReference type="NCBI Taxonomy" id="1893"/>
    <lineage>
        <taxon>Bacteria</taxon>
        <taxon>Bacillati</taxon>
        <taxon>Actinomycetota</taxon>
        <taxon>Actinomycetes</taxon>
        <taxon>Kitasatosporales</taxon>
        <taxon>Streptomycetaceae</taxon>
        <taxon>Streptomyces</taxon>
    </lineage>
</organism>
<sequence length="120" mass="12621">MDHAADACLGTRVCGVIRDAVGPYLDPPEKALVLRVYGEPDPGPLRAAPATTVSVGRRPTTLPEARADDDPLVRDSALGALKDAGPNDARTDVLRKLTQDPCLGRAACRVLAPWGRSPDA</sequence>
<dbReference type="AlphaFoldDB" id="A0A1K2ER47"/>
<protein>
    <recommendedName>
        <fullName evidence="3">HEAT repeat-containing protein</fullName>
    </recommendedName>
</protein>
<dbReference type="RefSeq" id="WP_072488083.1">
    <property type="nucleotide sequence ID" value="NZ_CP109381.1"/>
</dbReference>
<evidence type="ECO:0000313" key="1">
    <source>
        <dbReference type="EMBL" id="SFY37269.1"/>
    </source>
</evidence>
<evidence type="ECO:0008006" key="3">
    <source>
        <dbReference type="Google" id="ProtNLM"/>
    </source>
</evidence>